<name>A0A841K670_9BACT</name>
<protein>
    <recommendedName>
        <fullName evidence="3">HPr kinase/phosphorylase C-terminal domain-containing protein</fullName>
    </recommendedName>
</protein>
<keyword evidence="2" id="KW-1185">Reference proteome</keyword>
<evidence type="ECO:0000313" key="1">
    <source>
        <dbReference type="EMBL" id="MBB6147449.1"/>
    </source>
</evidence>
<dbReference type="AlphaFoldDB" id="A0A841K670"/>
<dbReference type="OrthoDB" id="115640at2"/>
<organism evidence="1 2">
    <name type="scientific">Silvibacterium bohemicum</name>
    <dbReference type="NCBI Taxonomy" id="1577686"/>
    <lineage>
        <taxon>Bacteria</taxon>
        <taxon>Pseudomonadati</taxon>
        <taxon>Acidobacteriota</taxon>
        <taxon>Terriglobia</taxon>
        <taxon>Terriglobales</taxon>
        <taxon>Acidobacteriaceae</taxon>
        <taxon>Silvibacterium</taxon>
    </lineage>
</organism>
<dbReference type="SUPFAM" id="SSF53795">
    <property type="entry name" value="PEP carboxykinase-like"/>
    <property type="match status" value="1"/>
</dbReference>
<evidence type="ECO:0000313" key="2">
    <source>
        <dbReference type="Proteomes" id="UP000538666"/>
    </source>
</evidence>
<comment type="caution">
    <text evidence="1">The sequence shown here is derived from an EMBL/GenBank/DDBJ whole genome shotgun (WGS) entry which is preliminary data.</text>
</comment>
<dbReference type="InterPro" id="IPR027417">
    <property type="entry name" value="P-loop_NTPase"/>
</dbReference>
<dbReference type="Proteomes" id="UP000538666">
    <property type="component" value="Unassembled WGS sequence"/>
</dbReference>
<sequence length="205" mass="22492">MSENGVRLSWCADVEIAARTLESRVHQYVAANAQQFVFVHAGVVSWKGKAVLLPGRSRSGKSTMVMGLVNAGATYYSDEYAVIDALGYVHAFQRPLRLRPDVARTGYFEGNWAYNDSLLPLPVGLVLCTKFDQTGVWQPRLLTEGETLLALLQNTVAVRQQAELSIHALKNAVVSAIGLESDRGDAGYATQHIVRSIDQSTIEDR</sequence>
<dbReference type="Gene3D" id="3.40.50.300">
    <property type="entry name" value="P-loop containing nucleotide triphosphate hydrolases"/>
    <property type="match status" value="1"/>
</dbReference>
<reference evidence="1 2" key="1">
    <citation type="submission" date="2020-08" db="EMBL/GenBank/DDBJ databases">
        <title>Genomic Encyclopedia of Type Strains, Phase IV (KMG-IV): sequencing the most valuable type-strain genomes for metagenomic binning, comparative biology and taxonomic classification.</title>
        <authorList>
            <person name="Goeker M."/>
        </authorList>
    </citation>
    <scope>NUCLEOTIDE SEQUENCE [LARGE SCALE GENOMIC DNA]</scope>
    <source>
        <strain evidence="1 2">DSM 103733</strain>
    </source>
</reference>
<proteinExistence type="predicted"/>
<evidence type="ECO:0008006" key="3">
    <source>
        <dbReference type="Google" id="ProtNLM"/>
    </source>
</evidence>
<dbReference type="EMBL" id="JACHEK010000016">
    <property type="protein sequence ID" value="MBB6147449.1"/>
    <property type="molecule type" value="Genomic_DNA"/>
</dbReference>
<gene>
    <name evidence="1" type="ORF">HNQ77_005447</name>
</gene>
<accession>A0A841K670</accession>